<proteinExistence type="predicted"/>
<dbReference type="InterPro" id="IPR001492">
    <property type="entry name" value="Flagellin"/>
</dbReference>
<dbReference type="AlphaFoldDB" id="W4VQB8"/>
<comment type="caution">
    <text evidence="3">The sequence shown here is derived from an EMBL/GenBank/DDBJ whole genome shotgun (WGS) entry which is preliminary data.</text>
</comment>
<keyword evidence="3" id="KW-0282">Flagellum</keyword>
<sequence length="520" mass="53592">MIINHNIPALNTYRQLGINQNAMQGSMEKLSSGLRINKAGDDAAGLAISEKMRAQIKGLDQASRNASDGISMIQTAEGGLSETHSILQRMRELATQAANDTNVAVDRNEIQKEMNALTSEINRIGNTTEFNTQKLLDGGPVKNSSINAEVENVTVGAEAVTAAQAKYSMTVDVGAADETFSFDGIELTAVANGTTPGVGEYEIGAAATNTRDNIIAALNSDSSFTDNWSIVENGATDGVFAIEAKSTGDRAGADGNVAFPSGDFATTAAPNQAVYGVDAQDQTVATNVINFSDVPTEGSTIEIGETTSYSTENKIGFFDSSAGNYADANEAKAALGSEFAIDVAGKTKEEIATEIAQLDIDSANVSANGSSVTIAAVTGGEAGNVEADVKINDASTGLASSISSGTIANSDLSSLDADVSVTIGDQDFNLADTDLQSNFTAANINTDGSVQQTALIDAFANAVDSEGNKLSDIADISVADGKLSIVSKEVGANEININVDGAGAEVAKVQTLLGWVVQQH</sequence>
<evidence type="ECO:0000256" key="1">
    <source>
        <dbReference type="ARBA" id="ARBA00020110"/>
    </source>
</evidence>
<dbReference type="EMBL" id="BAVS01000038">
    <property type="protein sequence ID" value="GAE95058.1"/>
    <property type="molecule type" value="Genomic_DNA"/>
</dbReference>
<gene>
    <name evidence="3" type="ORF">JCM21714_4266</name>
</gene>
<evidence type="ECO:0000313" key="3">
    <source>
        <dbReference type="EMBL" id="GAE95058.1"/>
    </source>
</evidence>
<dbReference type="GO" id="GO:0009288">
    <property type="term" value="C:bacterial-type flagellum"/>
    <property type="evidence" value="ECO:0007669"/>
    <property type="project" value="InterPro"/>
</dbReference>
<dbReference type="GO" id="GO:0005198">
    <property type="term" value="F:structural molecule activity"/>
    <property type="evidence" value="ECO:0007669"/>
    <property type="project" value="InterPro"/>
</dbReference>
<dbReference type="RefSeq" id="WP_305037903.1">
    <property type="nucleotide sequence ID" value="NZ_BAVS01000038.1"/>
</dbReference>
<dbReference type="PANTHER" id="PTHR42792">
    <property type="entry name" value="FLAGELLIN"/>
    <property type="match status" value="1"/>
</dbReference>
<keyword evidence="4" id="KW-1185">Reference proteome</keyword>
<dbReference type="PANTHER" id="PTHR42792:SF2">
    <property type="entry name" value="FLAGELLIN"/>
    <property type="match status" value="1"/>
</dbReference>
<feature type="domain" description="Flagellin N-terminal" evidence="2">
    <location>
        <begin position="3"/>
        <end position="138"/>
    </location>
</feature>
<evidence type="ECO:0000313" key="4">
    <source>
        <dbReference type="Proteomes" id="UP000019102"/>
    </source>
</evidence>
<protein>
    <recommendedName>
        <fullName evidence="1">Flagellin</fullName>
    </recommendedName>
</protein>
<dbReference type="STRING" id="1298598.JCM21714_4266"/>
<dbReference type="PRINTS" id="PR00207">
    <property type="entry name" value="FLAGELLIN"/>
</dbReference>
<keyword evidence="3" id="KW-0969">Cilium</keyword>
<dbReference type="eggNOG" id="COG1344">
    <property type="taxonomic scope" value="Bacteria"/>
</dbReference>
<dbReference type="Gene3D" id="2.170.280.10">
    <property type="entry name" value="f41 fragment of flagellin, middle domain"/>
    <property type="match status" value="1"/>
</dbReference>
<keyword evidence="3" id="KW-0966">Cell projection</keyword>
<dbReference type="Gene3D" id="1.20.1330.10">
    <property type="entry name" value="f41 fragment of flagellin, N-terminal domain"/>
    <property type="match status" value="1"/>
</dbReference>
<reference evidence="3 4" key="1">
    <citation type="journal article" date="2014" name="Genome Announc.">
        <title>Draft Genome Sequence of the Boron-Tolerant and Moderately Halotolerant Bacterium Gracilibacillus boraciitolerans JCM 21714T.</title>
        <authorList>
            <person name="Ahmed I."/>
            <person name="Oshima K."/>
            <person name="Suda W."/>
            <person name="Kitamura K."/>
            <person name="Iida T."/>
            <person name="Ohmori Y."/>
            <person name="Fujiwara T."/>
            <person name="Hattori M."/>
            <person name="Ohkuma M."/>
        </authorList>
    </citation>
    <scope>NUCLEOTIDE SEQUENCE [LARGE SCALE GENOMIC DNA]</scope>
    <source>
        <strain evidence="3 4">JCM 21714</strain>
    </source>
</reference>
<accession>W4VQB8</accession>
<dbReference type="Pfam" id="PF00669">
    <property type="entry name" value="Flagellin_N"/>
    <property type="match status" value="1"/>
</dbReference>
<evidence type="ECO:0000259" key="2">
    <source>
        <dbReference type="Pfam" id="PF00669"/>
    </source>
</evidence>
<dbReference type="Proteomes" id="UP000019102">
    <property type="component" value="Unassembled WGS sequence"/>
</dbReference>
<dbReference type="SUPFAM" id="SSF64518">
    <property type="entry name" value="Phase 1 flagellin"/>
    <property type="match status" value="1"/>
</dbReference>
<dbReference type="Gene3D" id="6.10.280.190">
    <property type="match status" value="1"/>
</dbReference>
<organism evidence="3 4">
    <name type="scientific">Gracilibacillus boraciitolerans JCM 21714</name>
    <dbReference type="NCBI Taxonomy" id="1298598"/>
    <lineage>
        <taxon>Bacteria</taxon>
        <taxon>Bacillati</taxon>
        <taxon>Bacillota</taxon>
        <taxon>Bacilli</taxon>
        <taxon>Bacillales</taxon>
        <taxon>Bacillaceae</taxon>
        <taxon>Gracilibacillus</taxon>
    </lineage>
</organism>
<name>W4VQB8_9BACI</name>
<dbReference type="InterPro" id="IPR001029">
    <property type="entry name" value="Flagellin_N"/>
</dbReference>
<dbReference type="Gene3D" id="2.30.220.10">
    <property type="entry name" value="f41 fragment of flagellin, C-terminal domain"/>
    <property type="match status" value="1"/>
</dbReference>